<dbReference type="Pfam" id="PF03400">
    <property type="entry name" value="DDE_Tnp_IS1"/>
    <property type="match status" value="1"/>
</dbReference>
<protein>
    <recommendedName>
        <fullName evidence="2">IS1 family transposase</fullName>
    </recommendedName>
</protein>
<evidence type="ECO:0008006" key="2">
    <source>
        <dbReference type="Google" id="ProtNLM"/>
    </source>
</evidence>
<gene>
    <name evidence="1" type="ORF">EZS27_024722</name>
</gene>
<comment type="caution">
    <text evidence="1">The sequence shown here is derived from an EMBL/GenBank/DDBJ whole genome shotgun (WGS) entry which is preliminary data.</text>
</comment>
<dbReference type="InterPro" id="IPR005063">
    <property type="entry name" value="Transposase_27"/>
</dbReference>
<feature type="non-terminal residue" evidence="1">
    <location>
        <position position="1"/>
    </location>
</feature>
<name>A0A5J4QXX9_9ZZZZ</name>
<dbReference type="GO" id="GO:0006313">
    <property type="term" value="P:DNA transposition"/>
    <property type="evidence" value="ECO:0007669"/>
    <property type="project" value="InterPro"/>
</dbReference>
<evidence type="ECO:0000313" key="1">
    <source>
        <dbReference type="EMBL" id="KAA6326138.1"/>
    </source>
</evidence>
<dbReference type="AlphaFoldDB" id="A0A5J4QXX9"/>
<accession>A0A5J4QXX9</accession>
<dbReference type="EMBL" id="SNRY01002220">
    <property type="protein sequence ID" value="KAA6326138.1"/>
    <property type="molecule type" value="Genomic_DNA"/>
</dbReference>
<organism evidence="1">
    <name type="scientific">termite gut metagenome</name>
    <dbReference type="NCBI Taxonomy" id="433724"/>
    <lineage>
        <taxon>unclassified sequences</taxon>
        <taxon>metagenomes</taxon>
        <taxon>organismal metagenomes</taxon>
    </lineage>
</organism>
<reference evidence="1" key="1">
    <citation type="submission" date="2019-03" db="EMBL/GenBank/DDBJ databases">
        <title>Single cell metagenomics reveals metabolic interactions within the superorganism composed of flagellate Streblomastix strix and complex community of Bacteroidetes bacteria on its surface.</title>
        <authorList>
            <person name="Treitli S.C."/>
            <person name="Kolisko M."/>
            <person name="Husnik F."/>
            <person name="Keeling P."/>
            <person name="Hampl V."/>
        </authorList>
    </citation>
    <scope>NUCLEOTIDE SEQUENCE</scope>
    <source>
        <strain evidence="1">STM</strain>
    </source>
</reference>
<proteinExistence type="predicted"/>
<dbReference type="GO" id="GO:0004803">
    <property type="term" value="F:transposase activity"/>
    <property type="evidence" value="ECO:0007669"/>
    <property type="project" value="InterPro"/>
</dbReference>
<sequence length="52" mass="6340">ERKNLNFRTHLKRLNRKTICFSKNETVNDNVIGMYIERYYYKNGTYGNNDFS</sequence>
<dbReference type="GO" id="GO:0003677">
    <property type="term" value="F:DNA binding"/>
    <property type="evidence" value="ECO:0007669"/>
    <property type="project" value="InterPro"/>
</dbReference>